<dbReference type="InterPro" id="IPR013328">
    <property type="entry name" value="6PGD_dom2"/>
</dbReference>
<dbReference type="Gene3D" id="3.40.50.720">
    <property type="entry name" value="NAD(P)-binding Rossmann-like Domain"/>
    <property type="match status" value="1"/>
</dbReference>
<dbReference type="PANTHER" id="PTHR22981">
    <property type="entry name" value="3-HYDROXYISOBUTYRATE DEHYDROGENASE-RELATED"/>
    <property type="match status" value="1"/>
</dbReference>
<keyword evidence="2" id="KW-0520">NAD</keyword>
<dbReference type="Gene3D" id="1.10.1040.10">
    <property type="entry name" value="N-(1-d-carboxylethyl)-l-norvaline Dehydrogenase, domain 2"/>
    <property type="match status" value="1"/>
</dbReference>
<evidence type="ECO:0000259" key="3">
    <source>
        <dbReference type="Pfam" id="PF03446"/>
    </source>
</evidence>
<dbReference type="Proteomes" id="UP000536746">
    <property type="component" value="Unassembled WGS sequence"/>
</dbReference>
<evidence type="ECO:0000256" key="1">
    <source>
        <dbReference type="ARBA" id="ARBA00023002"/>
    </source>
</evidence>
<feature type="domain" description="6-phosphogluconate dehydrogenase NADP-binding" evidence="3">
    <location>
        <begin position="16"/>
        <end position="175"/>
    </location>
</feature>
<dbReference type="InterPro" id="IPR029154">
    <property type="entry name" value="HIBADH-like_NADP-bd"/>
</dbReference>
<dbReference type="EMBL" id="JABFMT010000014">
    <property type="protein sequence ID" value="NUU02750.1"/>
    <property type="molecule type" value="Genomic_DNA"/>
</dbReference>
<dbReference type="InterPro" id="IPR006115">
    <property type="entry name" value="6PGDH_NADP-bd"/>
</dbReference>
<keyword evidence="6" id="KW-1185">Reference proteome</keyword>
<dbReference type="RefSeq" id="WP_079216123.1">
    <property type="nucleotide sequence ID" value="NZ_JABFMT010000014.1"/>
</dbReference>
<comment type="caution">
    <text evidence="5">The sequence shown here is derived from an EMBL/GenBank/DDBJ whole genome shotgun (WGS) entry which is preliminary data.</text>
</comment>
<dbReference type="InterPro" id="IPR008927">
    <property type="entry name" value="6-PGluconate_DH-like_C_sf"/>
</dbReference>
<dbReference type="SUPFAM" id="SSF51735">
    <property type="entry name" value="NAD(P)-binding Rossmann-fold domains"/>
    <property type="match status" value="1"/>
</dbReference>
<organism evidence="5 6">
    <name type="scientific">Herbaspirillum robiniae</name>
    <dbReference type="NCBI Taxonomy" id="2014887"/>
    <lineage>
        <taxon>Bacteria</taxon>
        <taxon>Pseudomonadati</taxon>
        <taxon>Pseudomonadota</taxon>
        <taxon>Betaproteobacteria</taxon>
        <taxon>Burkholderiales</taxon>
        <taxon>Oxalobacteraceae</taxon>
        <taxon>Herbaspirillum</taxon>
    </lineage>
</organism>
<feature type="domain" description="3-hydroxyisobutyrate dehydrogenase-like NAD-binding" evidence="4">
    <location>
        <begin position="178"/>
        <end position="298"/>
    </location>
</feature>
<dbReference type="Pfam" id="PF14833">
    <property type="entry name" value="NAD_binding_11"/>
    <property type="match status" value="1"/>
</dbReference>
<dbReference type="PIRSF" id="PIRSF000103">
    <property type="entry name" value="HIBADH"/>
    <property type="match status" value="1"/>
</dbReference>
<accession>A0ABX2LWA1</accession>
<name>A0ABX2LWA1_9BURK</name>
<dbReference type="InterPro" id="IPR015815">
    <property type="entry name" value="HIBADH-related"/>
</dbReference>
<evidence type="ECO:0000313" key="5">
    <source>
        <dbReference type="EMBL" id="NUU02750.1"/>
    </source>
</evidence>
<dbReference type="PANTHER" id="PTHR22981:SF7">
    <property type="entry name" value="3-HYDROXYISOBUTYRATE DEHYDROGENASE, MITOCHONDRIAL"/>
    <property type="match status" value="1"/>
</dbReference>
<protein>
    <submittedName>
        <fullName evidence="5">NAD(P)-dependent oxidoreductase</fullName>
    </submittedName>
</protein>
<sequence>MNLQGACMEQAATIRKVGVVGLGNMGSGMARSLMRAGYQVAGFDPSPAACAALQADGAAIAASAAELAGQVELLILSLPTSDVVEAVVLAPAGVLEGARRGLLVVDTTTADPNSTRKVAAAAAECGLRFIDGPVSGGPKGAATGTMTMVLGGDAADVAAAMPVLEAISAKRVHVGPVGAGHVTKLLNNLMCGAHLLVAGEAARIAREAGLDAQQIFEGINAGSGRSGVTQVNYPTWVFNEAFNSGFTMKLMRKDIRLAMGLLKELSVDAPLSAEAGRLWAHSADSIADGEDFNRIVQLGE</sequence>
<evidence type="ECO:0000256" key="2">
    <source>
        <dbReference type="ARBA" id="ARBA00023027"/>
    </source>
</evidence>
<dbReference type="InterPro" id="IPR002204">
    <property type="entry name" value="3-OH-isobutyrate_DH-rel_CS"/>
</dbReference>
<evidence type="ECO:0000259" key="4">
    <source>
        <dbReference type="Pfam" id="PF14833"/>
    </source>
</evidence>
<proteinExistence type="predicted"/>
<reference evidence="5 6" key="1">
    <citation type="journal article" date="2020" name="Front. Plant Sci.">
        <title>Isolation of Rhizosphere Bacteria That Improve Quality and Water Stress Tolerance in Greenhouse Ornamentals.</title>
        <authorList>
            <person name="Nordstedt N.P."/>
            <person name="Jones M.L."/>
        </authorList>
    </citation>
    <scope>NUCLEOTIDE SEQUENCE [LARGE SCALE GENOMIC DNA]</scope>
    <source>
        <strain evidence="5 6">C6C2</strain>
    </source>
</reference>
<dbReference type="Pfam" id="PF03446">
    <property type="entry name" value="NAD_binding_2"/>
    <property type="match status" value="1"/>
</dbReference>
<dbReference type="PROSITE" id="PS00895">
    <property type="entry name" value="3_HYDROXYISOBUT_DH"/>
    <property type="match status" value="1"/>
</dbReference>
<dbReference type="InterPro" id="IPR036291">
    <property type="entry name" value="NAD(P)-bd_dom_sf"/>
</dbReference>
<evidence type="ECO:0000313" key="6">
    <source>
        <dbReference type="Proteomes" id="UP000536746"/>
    </source>
</evidence>
<dbReference type="SUPFAM" id="SSF48179">
    <property type="entry name" value="6-phosphogluconate dehydrogenase C-terminal domain-like"/>
    <property type="match status" value="1"/>
</dbReference>
<keyword evidence="1" id="KW-0560">Oxidoreductase</keyword>
<gene>
    <name evidence="5" type="ORF">HNO84_14180</name>
</gene>